<gene>
    <name evidence="2" type="ORF">FGIG_06046</name>
</gene>
<proteinExistence type="predicted"/>
<comment type="caution">
    <text evidence="2">The sequence shown here is derived from an EMBL/GenBank/DDBJ whole genome shotgun (WGS) entry which is preliminary data.</text>
</comment>
<keyword evidence="3" id="KW-1185">Reference proteome</keyword>
<dbReference type="Proteomes" id="UP000316759">
    <property type="component" value="Unassembled WGS sequence"/>
</dbReference>
<evidence type="ECO:0000256" key="1">
    <source>
        <dbReference type="SAM" id="MobiDB-lite"/>
    </source>
</evidence>
<sequence>MPRHPSRNPIYKLSMNVDTFRSCAKAHLQAASWPQDTTDSCVNADNRIRPLSPERFVPDVSPTHLFLPYGTSAVASTLYDMTDVVGRFDGAPICPMSSDSCSSNPECPFGTLLPTNNIMSGFLPPESFTNYDDRFSSASSTWSSPVVLSSLLYDSVVSTHDQNGIKESTDTQCHRNPLPSRSPPPPSTVVVGPQTLVPSVTFPDSIGTVAGSVESVVNGVGNASTLTEGTHASSVYTTLTTADNVDRVPPLSEDRCATAATDLKSEDALGRLKSNTLRFHTSSDAMAVGIYDPYYGIGKLQMFSSDLFSSKPDAELFQSRLFFCVM</sequence>
<organism evidence="2 3">
    <name type="scientific">Fasciola gigantica</name>
    <name type="common">Giant liver fluke</name>
    <dbReference type="NCBI Taxonomy" id="46835"/>
    <lineage>
        <taxon>Eukaryota</taxon>
        <taxon>Metazoa</taxon>
        <taxon>Spiralia</taxon>
        <taxon>Lophotrochozoa</taxon>
        <taxon>Platyhelminthes</taxon>
        <taxon>Trematoda</taxon>
        <taxon>Digenea</taxon>
        <taxon>Plagiorchiida</taxon>
        <taxon>Echinostomata</taxon>
        <taxon>Echinostomatoidea</taxon>
        <taxon>Fasciolidae</taxon>
        <taxon>Fasciola</taxon>
    </lineage>
</organism>
<evidence type="ECO:0000313" key="3">
    <source>
        <dbReference type="Proteomes" id="UP000316759"/>
    </source>
</evidence>
<dbReference type="AlphaFoldDB" id="A0A504Y697"/>
<evidence type="ECO:0000313" key="2">
    <source>
        <dbReference type="EMBL" id="TPP56086.1"/>
    </source>
</evidence>
<dbReference type="OrthoDB" id="10496569at2759"/>
<dbReference type="EMBL" id="SUNJ01015038">
    <property type="protein sequence ID" value="TPP56086.1"/>
    <property type="molecule type" value="Genomic_DNA"/>
</dbReference>
<reference evidence="2 3" key="1">
    <citation type="submission" date="2019-04" db="EMBL/GenBank/DDBJ databases">
        <title>Annotation for the trematode Fasciola gigantica.</title>
        <authorList>
            <person name="Choi Y.-J."/>
        </authorList>
    </citation>
    <scope>NUCLEOTIDE SEQUENCE [LARGE SCALE GENOMIC DNA]</scope>
    <source>
        <strain evidence="2">Uganda_cow_1</strain>
    </source>
</reference>
<accession>A0A504Y697</accession>
<feature type="region of interest" description="Disordered" evidence="1">
    <location>
        <begin position="166"/>
        <end position="188"/>
    </location>
</feature>
<name>A0A504Y697_FASGI</name>
<protein>
    <submittedName>
        <fullName evidence="2">Uncharacterized protein</fullName>
    </submittedName>
</protein>